<feature type="region of interest" description="Disordered" evidence="1">
    <location>
        <begin position="1"/>
        <end position="57"/>
    </location>
</feature>
<keyword evidence="3" id="KW-1185">Reference proteome</keyword>
<dbReference type="Proteomes" id="UP000789396">
    <property type="component" value="Unassembled WGS sequence"/>
</dbReference>
<sequence length="57" mass="6303">TSESKQVDTFILKEQSSANISDTVNASHRTNSDDTPKQTEINSNNISDNTLNPDICY</sequence>
<feature type="compositionally biased region" description="Polar residues" evidence="1">
    <location>
        <begin position="38"/>
        <end position="57"/>
    </location>
</feature>
<evidence type="ECO:0000256" key="1">
    <source>
        <dbReference type="SAM" id="MobiDB-lite"/>
    </source>
</evidence>
<reference evidence="2" key="1">
    <citation type="submission" date="2021-06" db="EMBL/GenBank/DDBJ databases">
        <authorList>
            <person name="Kallberg Y."/>
            <person name="Tangrot J."/>
            <person name="Rosling A."/>
        </authorList>
    </citation>
    <scope>NUCLEOTIDE SEQUENCE</scope>
    <source>
        <strain evidence="2">IN212</strain>
    </source>
</reference>
<name>A0A9N9P4V4_9GLOM</name>
<comment type="caution">
    <text evidence="2">The sequence shown here is derived from an EMBL/GenBank/DDBJ whole genome shotgun (WGS) entry which is preliminary data.</text>
</comment>
<accession>A0A9N9P4V4</accession>
<evidence type="ECO:0000313" key="3">
    <source>
        <dbReference type="Proteomes" id="UP000789396"/>
    </source>
</evidence>
<protein>
    <submittedName>
        <fullName evidence="2">19455_t:CDS:1</fullName>
    </submittedName>
</protein>
<feature type="compositionally biased region" description="Polar residues" evidence="1">
    <location>
        <begin position="14"/>
        <end position="29"/>
    </location>
</feature>
<dbReference type="AlphaFoldDB" id="A0A9N9P4V4"/>
<organism evidence="2 3">
    <name type="scientific">Racocetra fulgida</name>
    <dbReference type="NCBI Taxonomy" id="60492"/>
    <lineage>
        <taxon>Eukaryota</taxon>
        <taxon>Fungi</taxon>
        <taxon>Fungi incertae sedis</taxon>
        <taxon>Mucoromycota</taxon>
        <taxon>Glomeromycotina</taxon>
        <taxon>Glomeromycetes</taxon>
        <taxon>Diversisporales</taxon>
        <taxon>Gigasporaceae</taxon>
        <taxon>Racocetra</taxon>
    </lineage>
</organism>
<gene>
    <name evidence="2" type="ORF">RFULGI_LOCUS18011</name>
</gene>
<feature type="non-terminal residue" evidence="2">
    <location>
        <position position="57"/>
    </location>
</feature>
<dbReference type="EMBL" id="CAJVPZ010075326">
    <property type="protein sequence ID" value="CAG8803795.1"/>
    <property type="molecule type" value="Genomic_DNA"/>
</dbReference>
<proteinExistence type="predicted"/>
<evidence type="ECO:0000313" key="2">
    <source>
        <dbReference type="EMBL" id="CAG8803795.1"/>
    </source>
</evidence>
<feature type="non-terminal residue" evidence="2">
    <location>
        <position position="1"/>
    </location>
</feature>
<dbReference type="OrthoDB" id="2442511at2759"/>